<keyword evidence="2" id="KW-1277">Toxin-antitoxin system</keyword>
<accession>A0A160PQ45</accession>
<dbReference type="GO" id="GO:0045892">
    <property type="term" value="P:negative regulation of DNA-templated transcription"/>
    <property type="evidence" value="ECO:0007669"/>
    <property type="project" value="TreeGrafter"/>
</dbReference>
<dbReference type="InterPro" id="IPR035093">
    <property type="entry name" value="RelE/ParE_toxin_dom_sf"/>
</dbReference>
<keyword evidence="3" id="KW-0540">Nuclease</keyword>
<keyword evidence="5" id="KW-0378">Hydrolase</keyword>
<dbReference type="InterPro" id="IPR009614">
    <property type="entry name" value="YoeB_toxin"/>
</dbReference>
<protein>
    <recommendedName>
        <fullName evidence="7">Endoribonuclease YoeB</fullName>
    </recommendedName>
    <alternativeName>
        <fullName evidence="6">Putative mRNA interferase YoeB</fullName>
    </alternativeName>
</protein>
<evidence type="ECO:0000256" key="6">
    <source>
        <dbReference type="ARBA" id="ARBA00030388"/>
    </source>
</evidence>
<organism evidence="8 9">
    <name type="scientific">Corynebacterium suranareeae</name>
    <dbReference type="NCBI Taxonomy" id="2506452"/>
    <lineage>
        <taxon>Bacteria</taxon>
        <taxon>Bacillati</taxon>
        <taxon>Actinomycetota</taxon>
        <taxon>Actinomycetes</taxon>
        <taxon>Mycobacteriales</taxon>
        <taxon>Corynebacteriaceae</taxon>
        <taxon>Corynebacterium</taxon>
    </lineage>
</organism>
<keyword evidence="4" id="KW-0255">Endonuclease</keyword>
<evidence type="ECO:0000256" key="1">
    <source>
        <dbReference type="ARBA" id="ARBA00008172"/>
    </source>
</evidence>
<dbReference type="Proteomes" id="UP000218244">
    <property type="component" value="Chromosome"/>
</dbReference>
<evidence type="ECO:0000256" key="2">
    <source>
        <dbReference type="ARBA" id="ARBA00022649"/>
    </source>
</evidence>
<evidence type="ECO:0000256" key="4">
    <source>
        <dbReference type="ARBA" id="ARBA00022759"/>
    </source>
</evidence>
<evidence type="ECO:0000256" key="5">
    <source>
        <dbReference type="ARBA" id="ARBA00022801"/>
    </source>
</evidence>
<evidence type="ECO:0000313" key="9">
    <source>
        <dbReference type="Proteomes" id="UP000218244"/>
    </source>
</evidence>
<dbReference type="RefSeq" id="WP_096455613.1">
    <property type="nucleotide sequence ID" value="NZ_AP017369.1"/>
</dbReference>
<dbReference type="GO" id="GO:0006401">
    <property type="term" value="P:RNA catabolic process"/>
    <property type="evidence" value="ECO:0007669"/>
    <property type="project" value="InterPro"/>
</dbReference>
<dbReference type="KEGG" id="csur:N24_1414"/>
<evidence type="ECO:0000256" key="3">
    <source>
        <dbReference type="ARBA" id="ARBA00022722"/>
    </source>
</evidence>
<comment type="similarity">
    <text evidence="1">Belongs to the YoeB family.</text>
</comment>
<evidence type="ECO:0000313" key="8">
    <source>
        <dbReference type="EMBL" id="BAU95676.1"/>
    </source>
</evidence>
<dbReference type="AlphaFoldDB" id="A0A160PQ45"/>
<evidence type="ECO:0000256" key="7">
    <source>
        <dbReference type="ARBA" id="ARBA00050056"/>
    </source>
</evidence>
<dbReference type="GO" id="GO:0016787">
    <property type="term" value="F:hydrolase activity"/>
    <property type="evidence" value="ECO:0007669"/>
    <property type="project" value="UniProtKB-KW"/>
</dbReference>
<reference evidence="8 9" key="1">
    <citation type="submission" date="2016-02" db="EMBL/GenBank/DDBJ databases">
        <title>Corynebacterium glutamicum N24 whole genome sequencing project.</title>
        <authorList>
            <person name="Matsutani M."/>
            <person name="Nangtapong N."/>
            <person name="Yakushi T."/>
            <person name="Matsushita K."/>
        </authorList>
    </citation>
    <scope>NUCLEOTIDE SEQUENCE [LARGE SCALE GENOMIC DNA]</scope>
    <source>
        <strain evidence="8 9">N24</strain>
    </source>
</reference>
<dbReference type="Gene3D" id="3.30.2310.20">
    <property type="entry name" value="RelE-like"/>
    <property type="match status" value="1"/>
</dbReference>
<sequence>MRLVWDRAGWEDYIFWQTTDRKVLKRINTLIEACLRDPFGGIGKPEQLRYGARGAWSRRITEEHRLVYIVKNDDLVILQARYHY</sequence>
<gene>
    <name evidence="8" type="primary">yoeB</name>
    <name evidence="8" type="ORF">N24_1414</name>
</gene>
<name>A0A160PQ45_9CORY</name>
<dbReference type="PANTHER" id="PTHR38039:SF1">
    <property type="entry name" value="TOXIN YOEB"/>
    <property type="match status" value="1"/>
</dbReference>
<keyword evidence="9" id="KW-1185">Reference proteome</keyword>
<dbReference type="Pfam" id="PF06769">
    <property type="entry name" value="YoeB_toxin"/>
    <property type="match status" value="1"/>
</dbReference>
<dbReference type="EMBL" id="AP017369">
    <property type="protein sequence ID" value="BAU95676.1"/>
    <property type="molecule type" value="Genomic_DNA"/>
</dbReference>
<proteinExistence type="inferred from homology"/>
<dbReference type="GO" id="GO:0004519">
    <property type="term" value="F:endonuclease activity"/>
    <property type="evidence" value="ECO:0007669"/>
    <property type="project" value="UniProtKB-KW"/>
</dbReference>
<dbReference type="NCBIfam" id="TIGR02116">
    <property type="entry name" value="toxin_Txe_YoeB"/>
    <property type="match status" value="1"/>
</dbReference>
<dbReference type="SUPFAM" id="SSF143011">
    <property type="entry name" value="RelE-like"/>
    <property type="match status" value="1"/>
</dbReference>
<dbReference type="PANTHER" id="PTHR38039">
    <property type="entry name" value="TOXIN YOEB"/>
    <property type="match status" value="1"/>
</dbReference>